<reference evidence="1 2" key="1">
    <citation type="journal article" date="2020" name="J. Clin. Microbiol.">
        <title>Helicobacter pylori infections in the Bronx, New York: Surveying Antibiotic Susceptibility and Strain Lineage by Whole-genome Sequencing.</title>
        <authorList>
            <person name="Saranathan R."/>
            <person name="Levi M.H."/>
            <person name="Wattam A.R."/>
            <person name="Malek A."/>
            <person name="Asare E."/>
            <person name="Behin D.S."/>
            <person name="Pan D.H."/>
            <person name="Jacobs W.R."/>
            <person name="Szymczak W.A."/>
        </authorList>
    </citation>
    <scope>NUCLEOTIDE SEQUENCE [LARGE SCALE GENOMIC DNA]</scope>
    <source>
        <strain evidence="1 2">MHP10</strain>
    </source>
</reference>
<evidence type="ECO:0000313" key="2">
    <source>
        <dbReference type="Proteomes" id="UP000460877"/>
    </source>
</evidence>
<dbReference type="Proteomes" id="UP000460877">
    <property type="component" value="Unassembled WGS sequence"/>
</dbReference>
<gene>
    <name evidence="1" type="ORF">F7218_03735</name>
</gene>
<dbReference type="AlphaFoldDB" id="A0A7K1NZV8"/>
<name>A0A7K1NZV8_HELPX</name>
<dbReference type="EMBL" id="WAEA01000003">
    <property type="protein sequence ID" value="MUV10005.1"/>
    <property type="molecule type" value="Genomic_DNA"/>
</dbReference>
<sequence length="42" mass="4931">MNLSHQIFLATHKKDNSNKRYTNNLNNAQKFSLIKAVFRIPN</sequence>
<accession>A0A7K1NZV8</accession>
<organism evidence="1 2">
    <name type="scientific">Helicobacter pylori</name>
    <name type="common">Campylobacter pylori</name>
    <dbReference type="NCBI Taxonomy" id="210"/>
    <lineage>
        <taxon>Bacteria</taxon>
        <taxon>Pseudomonadati</taxon>
        <taxon>Campylobacterota</taxon>
        <taxon>Epsilonproteobacteria</taxon>
        <taxon>Campylobacterales</taxon>
        <taxon>Helicobacteraceae</taxon>
        <taxon>Helicobacter</taxon>
    </lineage>
</organism>
<comment type="caution">
    <text evidence="1">The sequence shown here is derived from an EMBL/GenBank/DDBJ whole genome shotgun (WGS) entry which is preliminary data.</text>
</comment>
<proteinExistence type="predicted"/>
<protein>
    <submittedName>
        <fullName evidence="1">Anthranilate synthase</fullName>
    </submittedName>
</protein>
<evidence type="ECO:0000313" key="1">
    <source>
        <dbReference type="EMBL" id="MUV10005.1"/>
    </source>
</evidence>